<keyword evidence="1" id="KW-0175">Coiled coil</keyword>
<name>A0A1H5XN94_XYLRU</name>
<gene>
    <name evidence="3" type="ORF">SAMN05216354_0048</name>
</gene>
<organism evidence="3 4">
    <name type="scientific">Xylanibacter ruminicola</name>
    <name type="common">Prevotella ruminicola</name>
    <dbReference type="NCBI Taxonomy" id="839"/>
    <lineage>
        <taxon>Bacteria</taxon>
        <taxon>Pseudomonadati</taxon>
        <taxon>Bacteroidota</taxon>
        <taxon>Bacteroidia</taxon>
        <taxon>Bacteroidales</taxon>
        <taxon>Prevotellaceae</taxon>
        <taxon>Xylanibacter</taxon>
    </lineage>
</organism>
<dbReference type="RefSeq" id="WP_103916283.1">
    <property type="nucleotide sequence ID" value="NZ_FNUV01000010.1"/>
</dbReference>
<reference evidence="3 4" key="1">
    <citation type="submission" date="2016-10" db="EMBL/GenBank/DDBJ databases">
        <authorList>
            <person name="de Groot N.N."/>
        </authorList>
    </citation>
    <scope>NUCLEOTIDE SEQUENCE [LARGE SCALE GENOMIC DNA]</scope>
    <source>
        <strain evidence="3 4">AR32</strain>
    </source>
</reference>
<dbReference type="EMBL" id="FNUV01000010">
    <property type="protein sequence ID" value="SEG12877.1"/>
    <property type="molecule type" value="Genomic_DNA"/>
</dbReference>
<sequence length="552" mass="64226">MMKKILYILIAVFVLSACSEDISEYTTQADGLRDENAEKQKEIKEKLEKLEAEKRKAALLKQKLDSLEKVKSGMLPEPLLMTMEFTTADNKDLSKDAVCVVHSNGIVDCWLPSMQDSKMLVPRFTFEGTLVAMDNTEVVSGSTQIDFKEPVVLSVMTSKDKKDYTVYVHSYTGLPVMRIDTENGVNITSKEEYVAAHMKLTEDVVTKTRGAGDVVDANLRIRGRGNSTWGLPKKPYRLKFDEKVSLLGEHKDKDWVLLANYSDKSMLRNHLAFAIGKMSNLDWTPSSHFVEVVLNGRYDGTYQLVEKVEISNHRVAVGDDGFILEVEARAPQEEDSRFFMSDFINYAIDIKEPEVEYDDENYNYAVNFVKEAENCLFSGNFDLLWSQYFDINSFVDWYLIHEIAKNEDSMFHFSCYMNLKRNGKLSMGPIWDFDIAFGNVKEDNTTAMLPEGLMLDWSAWYTRLMQDSRFVAKLKSRYDYFYSHKAEIMNMINNDAWYLRSSVQENQNRWGTWYHYTYKQWDIWGSYQNEVQSLKTWLNTRMEWLKKEFDKM</sequence>
<dbReference type="PROSITE" id="PS51257">
    <property type="entry name" value="PROKAR_LIPOPROTEIN"/>
    <property type="match status" value="1"/>
</dbReference>
<feature type="signal peptide" evidence="2">
    <location>
        <begin position="1"/>
        <end position="19"/>
    </location>
</feature>
<protein>
    <submittedName>
        <fullName evidence="3">CotH protein</fullName>
    </submittedName>
</protein>
<dbReference type="InterPro" id="IPR014867">
    <property type="entry name" value="Spore_coat_CotH_CotH2/3/7"/>
</dbReference>
<dbReference type="Pfam" id="PF08757">
    <property type="entry name" value="CotH"/>
    <property type="match status" value="1"/>
</dbReference>
<evidence type="ECO:0000313" key="3">
    <source>
        <dbReference type="EMBL" id="SEG12877.1"/>
    </source>
</evidence>
<accession>A0A1H5XN94</accession>
<evidence type="ECO:0000256" key="2">
    <source>
        <dbReference type="SAM" id="SignalP"/>
    </source>
</evidence>
<proteinExistence type="predicted"/>
<feature type="chain" id="PRO_5009289666" evidence="2">
    <location>
        <begin position="20"/>
        <end position="552"/>
    </location>
</feature>
<dbReference type="Proteomes" id="UP000236735">
    <property type="component" value="Unassembled WGS sequence"/>
</dbReference>
<feature type="coiled-coil region" evidence="1">
    <location>
        <begin position="22"/>
        <end position="70"/>
    </location>
</feature>
<evidence type="ECO:0000256" key="1">
    <source>
        <dbReference type="SAM" id="Coils"/>
    </source>
</evidence>
<dbReference type="AlphaFoldDB" id="A0A1H5XN94"/>
<keyword evidence="2" id="KW-0732">Signal</keyword>
<evidence type="ECO:0000313" key="4">
    <source>
        <dbReference type="Proteomes" id="UP000236735"/>
    </source>
</evidence>